<feature type="coiled-coil region" evidence="1">
    <location>
        <begin position="53"/>
        <end position="80"/>
    </location>
</feature>
<organism evidence="2 3">
    <name type="scientific">Paucilactobacillus hokkaidonensis JCM 18461</name>
    <dbReference type="NCBI Taxonomy" id="1291742"/>
    <lineage>
        <taxon>Bacteria</taxon>
        <taxon>Bacillati</taxon>
        <taxon>Bacillota</taxon>
        <taxon>Bacilli</taxon>
        <taxon>Lactobacillales</taxon>
        <taxon>Lactobacillaceae</taxon>
        <taxon>Paucilactobacillus</taxon>
    </lineage>
</organism>
<dbReference type="Proteomes" id="UP000031620">
    <property type="component" value="Chromosome"/>
</dbReference>
<name>A0A0A1GW82_9LACO</name>
<evidence type="ECO:0008006" key="4">
    <source>
        <dbReference type="Google" id="ProtNLM"/>
    </source>
</evidence>
<proteinExistence type="predicted"/>
<dbReference type="STRING" id="1291742.LOOC260_107640"/>
<dbReference type="AlphaFoldDB" id="A0A0A1GW82"/>
<accession>A0A0A1GW82</accession>
<dbReference type="RefSeq" id="WP_041093115.1">
    <property type="nucleotide sequence ID" value="NZ_AP014680.1"/>
</dbReference>
<gene>
    <name evidence="2" type="ORF">LOOC260_107640</name>
</gene>
<evidence type="ECO:0000313" key="2">
    <source>
        <dbReference type="EMBL" id="BAP85304.1"/>
    </source>
</evidence>
<sequence length="100" mass="11444">MDTMDTLDIYTPTNFRKNQANIFKSILSQNKPVEITIASEHLGPNDGIVAISKKDYEEYLNLKQMAVDNAKQEIAEYSRARGPRHLSNPKEIEAWFDEGE</sequence>
<evidence type="ECO:0000256" key="1">
    <source>
        <dbReference type="SAM" id="Coils"/>
    </source>
</evidence>
<protein>
    <recommendedName>
        <fullName evidence="4">Antitoxin</fullName>
    </recommendedName>
</protein>
<dbReference type="KEGG" id="lho:LOOC260_107640"/>
<dbReference type="Gene3D" id="3.40.1620.10">
    <property type="entry name" value="YefM-like domain"/>
    <property type="match status" value="1"/>
</dbReference>
<dbReference type="EMBL" id="AP014680">
    <property type="protein sequence ID" value="BAP85304.1"/>
    <property type="molecule type" value="Genomic_DNA"/>
</dbReference>
<evidence type="ECO:0000313" key="3">
    <source>
        <dbReference type="Proteomes" id="UP000031620"/>
    </source>
</evidence>
<reference evidence="2 3" key="1">
    <citation type="submission" date="2014-11" db="EMBL/GenBank/DDBJ databases">
        <title>Complete genome sequence and analysis of Lactobacillus hokkaidonensis LOOC260T.</title>
        <authorList>
            <person name="Tanizawa Y."/>
            <person name="Tohno M."/>
            <person name="Kaminuma E."/>
            <person name="Nakamura Y."/>
            <person name="Arita M."/>
        </authorList>
    </citation>
    <scope>NUCLEOTIDE SEQUENCE [LARGE SCALE GENOMIC DNA]</scope>
    <source>
        <strain evidence="2 3">LOOC260</strain>
    </source>
</reference>
<dbReference type="HOGENOM" id="CLU_2302290_0_0_9"/>
<keyword evidence="1" id="KW-0175">Coiled coil</keyword>